<dbReference type="Proteomes" id="UP000233654">
    <property type="component" value="Unassembled WGS sequence"/>
</dbReference>
<sequence>MAKPTIEAISEENLREFADFLVQHMSYQRSREEWIEGLSANWAAERPNFGYMLRDEGRVVGGIGAIYADRLIRGRTERFCNITSWCVLDDYRKFSMQLAMRLVAQEGIHLTDFSPTKVVAGALQFLKFQPLDEAVIVLPNLPIPSFGWRVETDSGRIDRDFSGDLAKKWLDHAAFPWLNQILLGRPGNWCHIIYKRRSFKGLPSASILYLSDGESFLQGLATLQLHFLLRGMVSTHVERRMLPAVPRIAKIRTGFNTKQFKSDTLTSDDIDYLYSESVALDL</sequence>
<comment type="caution">
    <text evidence="1">The sequence shown here is derived from an EMBL/GenBank/DDBJ whole genome shotgun (WGS) entry which is preliminary data.</text>
</comment>
<accession>A0A2N3G4P2</accession>
<evidence type="ECO:0000313" key="2">
    <source>
        <dbReference type="Proteomes" id="UP000233654"/>
    </source>
</evidence>
<proteinExistence type="predicted"/>
<dbReference type="Gene3D" id="3.40.630.30">
    <property type="match status" value="1"/>
</dbReference>
<reference evidence="1 2" key="1">
    <citation type="journal article" date="2017" name="ISME J.">
        <title>Potential for microbial H2 and metal transformations associated with novel bacteria and archaea in deep terrestrial subsurface sediments.</title>
        <authorList>
            <person name="Hernsdorf A.W."/>
            <person name="Amano Y."/>
            <person name="Miyakawa K."/>
            <person name="Ise K."/>
            <person name="Suzuki Y."/>
            <person name="Anantharaman K."/>
            <person name="Probst A."/>
            <person name="Burstein D."/>
            <person name="Thomas B.C."/>
            <person name="Banfield J.F."/>
        </authorList>
    </citation>
    <scope>NUCLEOTIDE SEQUENCE [LARGE SCALE GENOMIC DNA]</scope>
    <source>
        <strain evidence="1">HGW-Actinobacteria-3</strain>
    </source>
</reference>
<evidence type="ECO:0000313" key="1">
    <source>
        <dbReference type="EMBL" id="PKQ27691.1"/>
    </source>
</evidence>
<dbReference type="InterPro" id="IPR016181">
    <property type="entry name" value="Acyl_CoA_acyltransferase"/>
</dbReference>
<dbReference type="EMBL" id="PHEX01000064">
    <property type="protein sequence ID" value="PKQ27691.1"/>
    <property type="molecule type" value="Genomic_DNA"/>
</dbReference>
<protein>
    <recommendedName>
        <fullName evidence="3">N-acetyltransferase domain-containing protein</fullName>
    </recommendedName>
</protein>
<organism evidence="1 2">
    <name type="scientific">Candidatus Anoxymicrobium japonicum</name>
    <dbReference type="NCBI Taxonomy" id="2013648"/>
    <lineage>
        <taxon>Bacteria</taxon>
        <taxon>Bacillati</taxon>
        <taxon>Actinomycetota</taxon>
        <taxon>Candidatus Geothermincolia</taxon>
        <taxon>Candidatus Geothermincolales</taxon>
        <taxon>Candidatus Anoxymicrobiaceae</taxon>
        <taxon>Candidatus Anoxymicrobium</taxon>
    </lineage>
</organism>
<gene>
    <name evidence="1" type="ORF">CVT63_06685</name>
</gene>
<evidence type="ECO:0008006" key="3">
    <source>
        <dbReference type="Google" id="ProtNLM"/>
    </source>
</evidence>
<dbReference type="AlphaFoldDB" id="A0A2N3G4P2"/>
<name>A0A2N3G4P2_9ACTN</name>
<dbReference type="SUPFAM" id="SSF55729">
    <property type="entry name" value="Acyl-CoA N-acyltransferases (Nat)"/>
    <property type="match status" value="1"/>
</dbReference>